<dbReference type="OrthoDB" id="9782972at2"/>
<dbReference type="Gene3D" id="3.30.110.90">
    <property type="entry name" value="Amidohydrolase"/>
    <property type="match status" value="1"/>
</dbReference>
<dbReference type="GO" id="GO:0016810">
    <property type="term" value="F:hydrolase activity, acting on carbon-nitrogen (but not peptide) bonds"/>
    <property type="evidence" value="ECO:0007669"/>
    <property type="project" value="InterPro"/>
</dbReference>
<accession>A0A4Q6Y3H0</accession>
<reference evidence="3 4" key="1">
    <citation type="submission" date="2019-02" db="EMBL/GenBank/DDBJ databases">
        <authorList>
            <person name="Li Y."/>
        </authorList>
    </citation>
    <scope>NUCLEOTIDE SEQUENCE [LARGE SCALE GENOMIC DNA]</scope>
    <source>
        <strain evidence="3 4">3-7</strain>
    </source>
</reference>
<evidence type="ECO:0000313" key="4">
    <source>
        <dbReference type="Proteomes" id="UP000292085"/>
    </source>
</evidence>
<dbReference type="AlphaFoldDB" id="A0A4Q6Y3H0"/>
<dbReference type="PANTHER" id="PTHR43135">
    <property type="entry name" value="ALPHA-D-RIBOSE 1-METHYLPHOSPHONATE 5-TRIPHOSPHATE DIPHOSPHATASE"/>
    <property type="match status" value="1"/>
</dbReference>
<dbReference type="Pfam" id="PF01979">
    <property type="entry name" value="Amidohydro_1"/>
    <property type="match status" value="1"/>
</dbReference>
<dbReference type="Proteomes" id="UP000292085">
    <property type="component" value="Unassembled WGS sequence"/>
</dbReference>
<evidence type="ECO:0000259" key="2">
    <source>
        <dbReference type="Pfam" id="PF01979"/>
    </source>
</evidence>
<dbReference type="SUPFAM" id="SSF51556">
    <property type="entry name" value="Metallo-dependent hydrolases"/>
    <property type="match status" value="1"/>
</dbReference>
<dbReference type="InterPro" id="IPR051781">
    <property type="entry name" value="Metallo-dep_Hydrolase"/>
</dbReference>
<dbReference type="Gene3D" id="2.30.40.10">
    <property type="entry name" value="Urease, subunit C, domain 1"/>
    <property type="match status" value="1"/>
</dbReference>
<dbReference type="InterPro" id="IPR011059">
    <property type="entry name" value="Metal-dep_hydrolase_composite"/>
</dbReference>
<gene>
    <name evidence="3" type="ORF">EWE75_13615</name>
</gene>
<dbReference type="EMBL" id="SGIS01000020">
    <property type="protein sequence ID" value="RZF63909.1"/>
    <property type="molecule type" value="Genomic_DNA"/>
</dbReference>
<organism evidence="3 4">
    <name type="scientific">Sphingomonas populi</name>
    <dbReference type="NCBI Taxonomy" id="2484750"/>
    <lineage>
        <taxon>Bacteria</taxon>
        <taxon>Pseudomonadati</taxon>
        <taxon>Pseudomonadota</taxon>
        <taxon>Alphaproteobacteria</taxon>
        <taxon>Sphingomonadales</taxon>
        <taxon>Sphingomonadaceae</taxon>
        <taxon>Sphingomonas</taxon>
    </lineage>
</organism>
<dbReference type="SUPFAM" id="SSF51338">
    <property type="entry name" value="Composite domain of metallo-dependent hydrolases"/>
    <property type="match status" value="1"/>
</dbReference>
<evidence type="ECO:0000256" key="1">
    <source>
        <dbReference type="SAM" id="SignalP"/>
    </source>
</evidence>
<proteinExistence type="predicted"/>
<keyword evidence="3" id="KW-0378">Hydrolase</keyword>
<name>A0A4Q6Y3H0_9SPHN</name>
<dbReference type="Gene3D" id="3.40.50.10910">
    <property type="entry name" value="Amidohydrolase"/>
    <property type="match status" value="1"/>
</dbReference>
<feature type="domain" description="Amidohydrolase-related" evidence="2">
    <location>
        <begin position="84"/>
        <end position="387"/>
    </location>
</feature>
<sequence length="389" mass="41757">MWSIAAGCLLFGSGLFTAASALAAPPATTQDMLYSDATVIDGTGAPPRPHQDILVRGQRIVAIAPHGTIPAAAAAHSIDVSNRFIIPGLIDSHVHLETPPNNQQARAVLRRDLYGGVTAVRDMADDLRPVAELTREALAGEIAAPDIYYAAFVAGPSFFKDPRIIATNLGMTPGRSPWMQAITRDTNIPEAITLARGTSATGLKIYADLPPDLVAKLAHEAHRQHLLVWAHGVVFPSSPAQVIASGVDVVSHVCYLGFQHDTVIPALYEDHARVKETLFAKEGDDPLVGSLLREMKRRGQILDATGRVFVGTDAARVVDPTVPMQRCSGALVTRLTRQAWRTGVAISTGTDGIAQYDHDWPEVDDELLFLARDVGMPPLQVLHSATLVH</sequence>
<dbReference type="Gene3D" id="1.20.58.520">
    <property type="entry name" value="Amidohydrolase"/>
    <property type="match status" value="1"/>
</dbReference>
<keyword evidence="1" id="KW-0732">Signal</keyword>
<feature type="signal peptide" evidence="1">
    <location>
        <begin position="1"/>
        <end position="23"/>
    </location>
</feature>
<feature type="chain" id="PRO_5020579060" evidence="1">
    <location>
        <begin position="24"/>
        <end position="389"/>
    </location>
</feature>
<evidence type="ECO:0000313" key="3">
    <source>
        <dbReference type="EMBL" id="RZF63909.1"/>
    </source>
</evidence>
<dbReference type="PANTHER" id="PTHR43135:SF3">
    <property type="entry name" value="ALPHA-D-RIBOSE 1-METHYLPHOSPHONATE 5-TRIPHOSPHATE DIPHOSPHATASE"/>
    <property type="match status" value="1"/>
</dbReference>
<dbReference type="InterPro" id="IPR006680">
    <property type="entry name" value="Amidohydro-rel"/>
</dbReference>
<comment type="caution">
    <text evidence="3">The sequence shown here is derived from an EMBL/GenBank/DDBJ whole genome shotgun (WGS) entry which is preliminary data.</text>
</comment>
<keyword evidence="4" id="KW-1185">Reference proteome</keyword>
<protein>
    <submittedName>
        <fullName evidence="3">Hydrolase</fullName>
    </submittedName>
</protein>
<dbReference type="InterPro" id="IPR032466">
    <property type="entry name" value="Metal_Hydrolase"/>
</dbReference>